<reference evidence="1 2" key="1">
    <citation type="submission" date="2014-11" db="EMBL/GenBank/DDBJ databases">
        <title>Symbiosis island explosion on the genome of extra-slow-growing strains of soybean bradyrhizobia with massive insertion sequences.</title>
        <authorList>
            <person name="Iida T."/>
            <person name="Minamisawa K."/>
        </authorList>
    </citation>
    <scope>NUCLEOTIDE SEQUENCE [LARGE SCALE GENOMIC DNA]</scope>
    <source>
        <strain evidence="1 2">NK6</strain>
        <plasmid evidence="2">pNK6d DNA</plasmid>
    </source>
</reference>
<proteinExistence type="predicted"/>
<dbReference type="PANTHER" id="PTHR33803:SF3">
    <property type="entry name" value="BLL1974 PROTEIN"/>
    <property type="match status" value="1"/>
</dbReference>
<dbReference type="EMBL" id="AP014688">
    <property type="protein sequence ID" value="BAR63656.1"/>
    <property type="molecule type" value="Genomic_DNA"/>
</dbReference>
<name>A0A0E4FZS2_9BRAD</name>
<geneLocation type="plasmid" evidence="2">
    <name>pNK6d DNA</name>
</geneLocation>
<gene>
    <name evidence="1" type="ORF">NK6_d_97</name>
</gene>
<sequence length="77" mass="8913">MAPLPHLAEPAASRILRSRLGRIIRDIRRKIEGQPALEQAFALPLGRATQIRSQQQRQRGWKLYSFCGCRPRCKKIF</sequence>
<accession>A0A0E4FZS2</accession>
<protein>
    <submittedName>
        <fullName evidence="1">Transposase</fullName>
    </submittedName>
</protein>
<organism evidence="1 2">
    <name type="scientific">Bradyrhizobium diazoefficiens</name>
    <dbReference type="NCBI Taxonomy" id="1355477"/>
    <lineage>
        <taxon>Bacteria</taxon>
        <taxon>Pseudomonadati</taxon>
        <taxon>Pseudomonadota</taxon>
        <taxon>Alphaproteobacteria</taxon>
        <taxon>Hyphomicrobiales</taxon>
        <taxon>Nitrobacteraceae</taxon>
        <taxon>Bradyrhizobium</taxon>
    </lineage>
</organism>
<keyword evidence="1" id="KW-0614">Plasmid</keyword>
<evidence type="ECO:0000313" key="2">
    <source>
        <dbReference type="Proteomes" id="UP000063308"/>
    </source>
</evidence>
<dbReference type="PANTHER" id="PTHR33803">
    <property type="entry name" value="IS1478 TRANSPOSASE"/>
    <property type="match status" value="1"/>
</dbReference>
<dbReference type="AlphaFoldDB" id="A0A0E4FZS2"/>
<dbReference type="Proteomes" id="UP000063308">
    <property type="component" value="Plasmid pNK6d"/>
</dbReference>
<evidence type="ECO:0000313" key="1">
    <source>
        <dbReference type="EMBL" id="BAR63656.1"/>
    </source>
</evidence>